<protein>
    <recommendedName>
        <fullName evidence="3">CBM-cenC domain-containing protein</fullName>
    </recommendedName>
</protein>
<dbReference type="Gene3D" id="2.60.120.260">
    <property type="entry name" value="Galactose-binding domain-like"/>
    <property type="match status" value="1"/>
</dbReference>
<dbReference type="KEGG" id="paun:MJA45_22545"/>
<dbReference type="SUPFAM" id="SSF49785">
    <property type="entry name" value="Galactose-binding domain-like"/>
    <property type="match status" value="1"/>
</dbReference>
<keyword evidence="2" id="KW-0732">Signal</keyword>
<feature type="signal peptide" evidence="2">
    <location>
        <begin position="1"/>
        <end position="30"/>
    </location>
</feature>
<dbReference type="GO" id="GO:0016798">
    <property type="term" value="F:hydrolase activity, acting on glycosyl bonds"/>
    <property type="evidence" value="ECO:0007669"/>
    <property type="project" value="InterPro"/>
</dbReference>
<evidence type="ECO:0000259" key="3">
    <source>
        <dbReference type="Pfam" id="PF02018"/>
    </source>
</evidence>
<dbReference type="EMBL" id="CP130318">
    <property type="protein sequence ID" value="WNQ10374.1"/>
    <property type="molecule type" value="Genomic_DNA"/>
</dbReference>
<evidence type="ECO:0000313" key="4">
    <source>
        <dbReference type="EMBL" id="WNQ10374.1"/>
    </source>
</evidence>
<reference evidence="4 5" key="1">
    <citation type="submission" date="2022-02" db="EMBL/GenBank/DDBJ databases">
        <title>Paenibacillus sp. MBLB1776 Whole Genome Shotgun Sequencing.</title>
        <authorList>
            <person name="Hwang C.Y."/>
            <person name="Cho E.-S."/>
            <person name="Seo M.-J."/>
        </authorList>
    </citation>
    <scope>NUCLEOTIDE SEQUENCE [LARGE SCALE GENOMIC DNA]</scope>
    <source>
        <strain evidence="4 5">MBLB1776</strain>
    </source>
</reference>
<name>A0AA96LAT9_9BACL</name>
<evidence type="ECO:0000256" key="1">
    <source>
        <dbReference type="ARBA" id="ARBA00022801"/>
    </source>
</evidence>
<feature type="domain" description="CBM-cenC" evidence="3">
    <location>
        <begin position="42"/>
        <end position="173"/>
    </location>
</feature>
<dbReference type="Proteomes" id="UP001305702">
    <property type="component" value="Chromosome"/>
</dbReference>
<accession>A0AA96LAT9</accession>
<feature type="chain" id="PRO_5041724876" description="CBM-cenC domain-containing protein" evidence="2">
    <location>
        <begin position="31"/>
        <end position="946"/>
    </location>
</feature>
<sequence length="946" mass="101182">MKGRRGSWKSVLRSASLAAVLLAGALPMNAGLPAAKAAALDSLVNGGFEADGANGQAAGWIPEGGASSVTVSTSVYAEGKRSLRVEDPSPAVSYGAVSDAVAVTPFVNVELTAKVKSESGEGGKADLRFYNGEGKLVSVVSGLVPGGTGEWTDLRVAASAPKDGARVTVSFYYPNEKTGVYYADAASLKVGKEQSYITNLGPQSTSLTLMTGAYGTDKDGRASMYTVIQGDPAQFVVSDVVTKEVKAQHPLVALDGSPVTAAWAITTASDGKVYIGSTPNGTLFQYDPVKDTMRTIGKPVPTDTVIWVLVPGENGKVYGGTGYSQTLFEYDPATDKSRILTSFKSSSKESHLRSLAYDPDHKVLYAGGADVAKLYRYDLATGKKTALTPPEFAGKTSVYDLQFTAGKLFVRVDPGPVMFVYDPAANSWIVKNNAQYNTRGFSPVSPDGRVFYTYYETLPDGRQQWSLHAYNTATDTYSSLGLDVKGAGVAFGYVKLNTPDYPGVTLVGLAGNGGRAFYYNLETGKLETPELPLPPQFVELFNIAKSVDGQMLSSGFISGGGMGIYSPTKDETKLYPSIGQVEGFGSLNGKMYLGVYPRATIFEYDPKEPWNRTDPSAPQNPLRLGQLGDEQDRPVSMVGVEELNKLFIASYPIAGKIGGALSVYDPVTKTFDVKRNLVPDHSINSLVYRDGLLYMGTGAMNGGEGKLVTYDPSTGQILSERVPVSGKKAVTSLFWGPDGNLWGMALGALFVYDPAADRIIYSEDLFPTADYSHSNPRLMTGTDGNVYGTIYTGYVADKTYTSKMIKIDAVTKEMTVLLESNAEKLAQDDFGNFYFKYGSELMKYSDPSLVVGLEKVTLSTDAPSLLHPGDEAKVSFDVLLQKGRTTNELSGAKIEYVSSRPKSAEVTPDGKVIAKHPGRTEIFVRVTLNGVTVESAPVAFLVTGPF</sequence>
<dbReference type="AlphaFoldDB" id="A0AA96LAT9"/>
<evidence type="ECO:0000256" key="2">
    <source>
        <dbReference type="SAM" id="SignalP"/>
    </source>
</evidence>
<dbReference type="RefSeq" id="WP_315604148.1">
    <property type="nucleotide sequence ID" value="NZ_CP130318.1"/>
</dbReference>
<dbReference type="Gene3D" id="2.130.10.10">
    <property type="entry name" value="YVTN repeat-like/Quinoprotein amine dehydrogenase"/>
    <property type="match status" value="1"/>
</dbReference>
<dbReference type="SUPFAM" id="SSF63829">
    <property type="entry name" value="Calcium-dependent phosphotriesterase"/>
    <property type="match status" value="1"/>
</dbReference>
<keyword evidence="1" id="KW-0378">Hydrolase</keyword>
<organism evidence="4 5">
    <name type="scientific">Paenibacillus aurantius</name>
    <dbReference type="NCBI Taxonomy" id="2918900"/>
    <lineage>
        <taxon>Bacteria</taxon>
        <taxon>Bacillati</taxon>
        <taxon>Bacillota</taxon>
        <taxon>Bacilli</taxon>
        <taxon>Bacillales</taxon>
        <taxon>Paenibacillaceae</taxon>
        <taxon>Paenibacillus</taxon>
    </lineage>
</organism>
<proteinExistence type="predicted"/>
<dbReference type="Gene3D" id="2.120.10.80">
    <property type="entry name" value="Kelch-type beta propeller"/>
    <property type="match status" value="1"/>
</dbReference>
<dbReference type="InterPro" id="IPR003305">
    <property type="entry name" value="CenC_carb-bd"/>
</dbReference>
<dbReference type="InterPro" id="IPR015943">
    <property type="entry name" value="WD40/YVTN_repeat-like_dom_sf"/>
</dbReference>
<dbReference type="InterPro" id="IPR015915">
    <property type="entry name" value="Kelch-typ_b-propeller"/>
</dbReference>
<dbReference type="InterPro" id="IPR008979">
    <property type="entry name" value="Galactose-bd-like_sf"/>
</dbReference>
<dbReference type="Pfam" id="PF02018">
    <property type="entry name" value="CBM_4_9"/>
    <property type="match status" value="1"/>
</dbReference>
<gene>
    <name evidence="4" type="ORF">MJA45_22545</name>
</gene>
<dbReference type="SUPFAM" id="SSF69322">
    <property type="entry name" value="Tricorn protease domain 2"/>
    <property type="match status" value="1"/>
</dbReference>
<evidence type="ECO:0000313" key="5">
    <source>
        <dbReference type="Proteomes" id="UP001305702"/>
    </source>
</evidence>
<keyword evidence="5" id="KW-1185">Reference proteome</keyword>